<feature type="domain" description="UBC core" evidence="3">
    <location>
        <begin position="6"/>
        <end position="174"/>
    </location>
</feature>
<feature type="compositionally biased region" description="Basic and acidic residues" evidence="1">
    <location>
        <begin position="173"/>
        <end position="183"/>
    </location>
</feature>
<feature type="compositionally biased region" description="Low complexity" evidence="1">
    <location>
        <begin position="215"/>
        <end position="264"/>
    </location>
</feature>
<dbReference type="CDD" id="cd23799">
    <property type="entry name" value="UBCc_UBE2J"/>
    <property type="match status" value="1"/>
</dbReference>
<organism evidence="4 5">
    <name type="scientific">Novymonas esmeraldas</name>
    <dbReference type="NCBI Taxonomy" id="1808958"/>
    <lineage>
        <taxon>Eukaryota</taxon>
        <taxon>Discoba</taxon>
        <taxon>Euglenozoa</taxon>
        <taxon>Kinetoplastea</taxon>
        <taxon>Metakinetoplastina</taxon>
        <taxon>Trypanosomatida</taxon>
        <taxon>Trypanosomatidae</taxon>
        <taxon>Novymonas</taxon>
    </lineage>
</organism>
<feature type="region of interest" description="Disordered" evidence="1">
    <location>
        <begin position="375"/>
        <end position="411"/>
    </location>
</feature>
<dbReference type="InterPro" id="IPR016135">
    <property type="entry name" value="UBQ-conjugating_enzyme/RWD"/>
</dbReference>
<reference evidence="4 5" key="1">
    <citation type="journal article" date="2021" name="MBio">
        <title>A New Model Trypanosomatid, Novymonas esmeraldas: Genomic Perception of Its 'Candidatus Pandoraea novymonadis' Endosymbiont.</title>
        <authorList>
            <person name="Zakharova A."/>
            <person name="Saura A."/>
            <person name="Butenko A."/>
            <person name="Podesvova L."/>
            <person name="Warmusova S."/>
            <person name="Kostygov A.Y."/>
            <person name="Nenarokova A."/>
            <person name="Lukes J."/>
            <person name="Opperdoes F.R."/>
            <person name="Yurchenko V."/>
        </authorList>
    </citation>
    <scope>NUCLEOTIDE SEQUENCE [LARGE SCALE GENOMIC DNA]</scope>
    <source>
        <strain evidence="4 5">E262AT.01</strain>
    </source>
</reference>
<protein>
    <submittedName>
        <fullName evidence="4">Ubiquitin-conjugating enzyme</fullName>
    </submittedName>
</protein>
<dbReference type="Proteomes" id="UP001430356">
    <property type="component" value="Unassembled WGS sequence"/>
</dbReference>
<evidence type="ECO:0000256" key="2">
    <source>
        <dbReference type="SAM" id="Phobius"/>
    </source>
</evidence>
<comment type="caution">
    <text evidence="4">The sequence shown here is derived from an EMBL/GenBank/DDBJ whole genome shotgun (WGS) entry which is preliminary data.</text>
</comment>
<dbReference type="FunFam" id="3.10.110.10:FF:000109">
    <property type="entry name" value="Ubiquitin-conjugating enzyme E2 J2-like"/>
    <property type="match status" value="1"/>
</dbReference>
<keyword evidence="2" id="KW-0812">Transmembrane</keyword>
<evidence type="ECO:0000313" key="4">
    <source>
        <dbReference type="EMBL" id="KAK7198858.1"/>
    </source>
</evidence>
<dbReference type="PROSITE" id="PS50127">
    <property type="entry name" value="UBC_2"/>
    <property type="match status" value="1"/>
</dbReference>
<keyword evidence="5" id="KW-1185">Reference proteome</keyword>
<evidence type="ECO:0000313" key="5">
    <source>
        <dbReference type="Proteomes" id="UP001430356"/>
    </source>
</evidence>
<dbReference type="Pfam" id="PF00179">
    <property type="entry name" value="UQ_con"/>
    <property type="match status" value="1"/>
</dbReference>
<dbReference type="SUPFAM" id="SSF54495">
    <property type="entry name" value="UBC-like"/>
    <property type="match status" value="1"/>
</dbReference>
<feature type="compositionally biased region" description="Basic and acidic residues" evidence="1">
    <location>
        <begin position="333"/>
        <end position="343"/>
    </location>
</feature>
<feature type="region of interest" description="Disordered" evidence="1">
    <location>
        <begin position="173"/>
        <end position="363"/>
    </location>
</feature>
<dbReference type="SMART" id="SM00212">
    <property type="entry name" value="UBCc"/>
    <property type="match status" value="1"/>
</dbReference>
<dbReference type="AlphaFoldDB" id="A0AAW0F1D2"/>
<proteinExistence type="predicted"/>
<dbReference type="PANTHER" id="PTHR24067">
    <property type="entry name" value="UBIQUITIN-CONJUGATING ENZYME E2"/>
    <property type="match status" value="1"/>
</dbReference>
<name>A0AAW0F1D2_9TRYP</name>
<accession>A0AAW0F1D2</accession>
<feature type="transmembrane region" description="Helical" evidence="2">
    <location>
        <begin position="471"/>
        <end position="493"/>
    </location>
</feature>
<keyword evidence="2" id="KW-0472">Membrane</keyword>
<dbReference type="InterPro" id="IPR050113">
    <property type="entry name" value="Ub_conjugating_enzyme"/>
</dbReference>
<feature type="compositionally biased region" description="Pro residues" evidence="1">
    <location>
        <begin position="381"/>
        <end position="393"/>
    </location>
</feature>
<gene>
    <name evidence="4" type="ORF">NESM_000852200</name>
</gene>
<dbReference type="Gene3D" id="3.10.110.10">
    <property type="entry name" value="Ubiquitin Conjugating Enzyme"/>
    <property type="match status" value="1"/>
</dbReference>
<feature type="compositionally biased region" description="Low complexity" evidence="1">
    <location>
        <begin position="280"/>
        <end position="312"/>
    </location>
</feature>
<dbReference type="EMBL" id="JAECZO010000182">
    <property type="protein sequence ID" value="KAK7198858.1"/>
    <property type="molecule type" value="Genomic_DNA"/>
</dbReference>
<sequence length="494" mass="52311">MSYASSAIKRLSNEYRHLQRPENRVREYHVAPLEENIFEWHFTLRGPGGDDGTLPYKDGVYHGALLFTRAYPLEPPDILFFTRSGRFAVQEKICSTISSYHKELWQPTYDIALTLTALRHFMAQEDEFGVGAFPKNMVPLETKQAWAKDTWSHRCDVCGRATKEVWETEMKMHPEISPDKEAQVPKLPLSTTTTTTTTGPAAAADGSTTPPPLPSTTDAGAPDVPTSAAAGAAPSPTTPRPTTEAAAAALPQRSPATTPATRASPTPPPTAVAEAEAEAEAAGAPQPGGCRRTSSPSLTSPPASPAATEAAPVEVRPDAAPSGDDTAQSSDRPATDNNDRRESVTASGAVAAAAADDDEQSGFTSVLPARVVREHARTAAPPSPPPPPTPTPPTATAAAVPDGRDTPVGIPDVRFEPIVRDAMRREAELADDAAATPAAPAAPPTPQPTERVLFGLHFLRVSMSLRLLDQIIITSLVVVVLILLRRGLCAVLLG</sequence>
<dbReference type="InterPro" id="IPR000608">
    <property type="entry name" value="UBC"/>
</dbReference>
<evidence type="ECO:0000259" key="3">
    <source>
        <dbReference type="PROSITE" id="PS50127"/>
    </source>
</evidence>
<keyword evidence="2" id="KW-1133">Transmembrane helix</keyword>
<dbReference type="PRINTS" id="PR01217">
    <property type="entry name" value="PRICHEXTENSN"/>
</dbReference>
<feature type="region of interest" description="Disordered" evidence="1">
    <location>
        <begin position="428"/>
        <end position="447"/>
    </location>
</feature>
<evidence type="ECO:0000256" key="1">
    <source>
        <dbReference type="SAM" id="MobiDB-lite"/>
    </source>
</evidence>
<feature type="compositionally biased region" description="Low complexity" evidence="1">
    <location>
        <begin position="190"/>
        <end position="208"/>
    </location>
</feature>